<evidence type="ECO:0000313" key="2">
    <source>
        <dbReference type="Proteomes" id="UP000193685"/>
    </source>
</evidence>
<keyword evidence="2" id="KW-1185">Reference proteome</keyword>
<dbReference type="OMA" id="PFAKEQF"/>
<comment type="caution">
    <text evidence="1">The sequence shown here is derived from an EMBL/GenBank/DDBJ whole genome shotgun (WGS) entry which is preliminary data.</text>
</comment>
<dbReference type="RefSeq" id="XP_040728338.1">
    <property type="nucleotide sequence ID" value="XM_040867158.1"/>
</dbReference>
<evidence type="ECO:0000313" key="1">
    <source>
        <dbReference type="EMBL" id="ORY87843.1"/>
    </source>
</evidence>
<dbReference type="EMBL" id="MCFI01000001">
    <property type="protein sequence ID" value="ORY87843.1"/>
    <property type="molecule type" value="Genomic_DNA"/>
</dbReference>
<accession>A0A1Y2FV00</accession>
<dbReference type="OrthoDB" id="5405745at2759"/>
<feature type="non-terminal residue" evidence="1">
    <location>
        <position position="1"/>
    </location>
</feature>
<name>A0A1Y2FV00_PROLT</name>
<dbReference type="AlphaFoldDB" id="A0A1Y2FV00"/>
<sequence>RFLFLQDADFSAALLTTGNLTSNALPNYQIWVNPSRGAVANNIDASIQESLQASYCGITRAKAQVTLANADRSMTTRGGNQPKEQFYVHDLQPSTFYDAYITLRNNLTEGGTIWPVQQFRTRDDTTCQIIYNLAFCNEIAYSVPSNSTLYNPVALGTYYDNRALAYFQNFSNTMQQYACNVSDDAKYSLVSTCDDCKAAYKDWLCAVTIPRCADTTNPASFLTLRNQSRSPLLDRDLHPGVYKEVLPCGDLPRNVARTCPAFIQFWLPSNKTVFDATYGQRSNNATISCNAPGVDFWVAGASMQRVN</sequence>
<dbReference type="STRING" id="56484.A0A1Y2FV00"/>
<protein>
    <submittedName>
        <fullName evidence="1">Stretch-activated cation channel Mid1</fullName>
    </submittedName>
</protein>
<dbReference type="Gene3D" id="1.10.2000.10">
    <property type="entry name" value="Frizzled cysteine-rich domain"/>
    <property type="match status" value="1"/>
</dbReference>
<dbReference type="InterPro" id="IPR036790">
    <property type="entry name" value="Frizzled_dom_sf"/>
</dbReference>
<organism evidence="1 2">
    <name type="scientific">Protomyces lactucae-debilis</name>
    <dbReference type="NCBI Taxonomy" id="2754530"/>
    <lineage>
        <taxon>Eukaryota</taxon>
        <taxon>Fungi</taxon>
        <taxon>Dikarya</taxon>
        <taxon>Ascomycota</taxon>
        <taxon>Taphrinomycotina</taxon>
        <taxon>Taphrinomycetes</taxon>
        <taxon>Taphrinales</taxon>
        <taxon>Protomycetaceae</taxon>
        <taxon>Protomyces</taxon>
    </lineage>
</organism>
<dbReference type="Proteomes" id="UP000193685">
    <property type="component" value="Unassembled WGS sequence"/>
</dbReference>
<dbReference type="GO" id="GO:0005262">
    <property type="term" value="F:calcium channel activity"/>
    <property type="evidence" value="ECO:0007669"/>
    <property type="project" value="InterPro"/>
</dbReference>
<feature type="non-terminal residue" evidence="1">
    <location>
        <position position="307"/>
    </location>
</feature>
<reference evidence="1 2" key="1">
    <citation type="submission" date="2016-07" db="EMBL/GenBank/DDBJ databases">
        <title>Pervasive Adenine N6-methylation of Active Genes in Fungi.</title>
        <authorList>
            <consortium name="DOE Joint Genome Institute"/>
            <person name="Mondo S.J."/>
            <person name="Dannebaum R.O."/>
            <person name="Kuo R.C."/>
            <person name="Labutti K."/>
            <person name="Haridas S."/>
            <person name="Kuo A."/>
            <person name="Salamov A."/>
            <person name="Ahrendt S.R."/>
            <person name="Lipzen A."/>
            <person name="Sullivan W."/>
            <person name="Andreopoulos W.B."/>
            <person name="Clum A."/>
            <person name="Lindquist E."/>
            <person name="Daum C."/>
            <person name="Ramamoorthy G.K."/>
            <person name="Gryganskyi A."/>
            <person name="Culley D."/>
            <person name="Magnuson J.K."/>
            <person name="James T.Y."/>
            <person name="O'Malley M.A."/>
            <person name="Stajich J.E."/>
            <person name="Spatafora J.W."/>
            <person name="Visel A."/>
            <person name="Grigoriev I.V."/>
        </authorList>
    </citation>
    <scope>NUCLEOTIDE SEQUENCE [LARGE SCALE GENOMIC DNA]</scope>
    <source>
        <strain evidence="1 2">12-1054</strain>
    </source>
</reference>
<dbReference type="GO" id="GO:0098703">
    <property type="term" value="P:calcium ion import across plasma membrane"/>
    <property type="evidence" value="ECO:0007669"/>
    <property type="project" value="InterPro"/>
</dbReference>
<dbReference type="PANTHER" id="PTHR39142">
    <property type="entry name" value="MID1P"/>
    <property type="match status" value="1"/>
</dbReference>
<dbReference type="GeneID" id="63783757"/>
<dbReference type="PANTHER" id="PTHR39142:SF1">
    <property type="entry name" value="AEL197CP"/>
    <property type="match status" value="1"/>
</dbReference>
<dbReference type="Pfam" id="PF12929">
    <property type="entry name" value="Mid1"/>
    <property type="match status" value="1"/>
</dbReference>
<gene>
    <name evidence="1" type="ORF">BCR37DRAFT_334794</name>
</gene>
<dbReference type="InterPro" id="IPR024338">
    <property type="entry name" value="MID1/Yam8"/>
</dbReference>
<proteinExistence type="predicted"/>